<comment type="caution">
    <text evidence="2">The sequence shown here is derived from an EMBL/GenBank/DDBJ whole genome shotgun (WGS) entry which is preliminary data.</text>
</comment>
<organism evidence="2 3">
    <name type="scientific">Apiospora marii</name>
    <dbReference type="NCBI Taxonomy" id="335849"/>
    <lineage>
        <taxon>Eukaryota</taxon>
        <taxon>Fungi</taxon>
        <taxon>Dikarya</taxon>
        <taxon>Ascomycota</taxon>
        <taxon>Pezizomycotina</taxon>
        <taxon>Sordariomycetes</taxon>
        <taxon>Xylariomycetidae</taxon>
        <taxon>Amphisphaeriales</taxon>
        <taxon>Apiosporaceae</taxon>
        <taxon>Apiospora</taxon>
    </lineage>
</organism>
<keyword evidence="3" id="KW-1185">Reference proteome</keyword>
<sequence>MPAAPVSIAYPSLSWWLLTHPPTRSRARLRDAAPFPSSTRLITPGTSRRVARSWLDGSPACRRSSRVCTTEIGLLARPHSRRGFGILTNTRQKPIRLPCATATPIRPPIRPSRGGRQPWSCRRDESGLRPILTAGARPTEPSGDFSLYPLLLTSTAPALR</sequence>
<feature type="region of interest" description="Disordered" evidence="1">
    <location>
        <begin position="101"/>
        <end position="124"/>
    </location>
</feature>
<evidence type="ECO:0000313" key="3">
    <source>
        <dbReference type="Proteomes" id="UP001396898"/>
    </source>
</evidence>
<name>A0ABR1R9S3_9PEZI</name>
<evidence type="ECO:0000313" key="2">
    <source>
        <dbReference type="EMBL" id="KAK8006076.1"/>
    </source>
</evidence>
<accession>A0ABR1R9S3</accession>
<proteinExistence type="predicted"/>
<dbReference type="EMBL" id="JAQQWI010000017">
    <property type="protein sequence ID" value="KAK8006076.1"/>
    <property type="molecule type" value="Genomic_DNA"/>
</dbReference>
<evidence type="ECO:0000256" key="1">
    <source>
        <dbReference type="SAM" id="MobiDB-lite"/>
    </source>
</evidence>
<reference evidence="2 3" key="1">
    <citation type="submission" date="2023-01" db="EMBL/GenBank/DDBJ databases">
        <title>Analysis of 21 Apiospora genomes using comparative genomics revels a genus with tremendous synthesis potential of carbohydrate active enzymes and secondary metabolites.</title>
        <authorList>
            <person name="Sorensen T."/>
        </authorList>
    </citation>
    <scope>NUCLEOTIDE SEQUENCE [LARGE SCALE GENOMIC DNA]</scope>
    <source>
        <strain evidence="2 3">CBS 20057</strain>
    </source>
</reference>
<gene>
    <name evidence="2" type="ORF">PG991_012373</name>
</gene>
<dbReference type="Proteomes" id="UP001396898">
    <property type="component" value="Unassembled WGS sequence"/>
</dbReference>
<protein>
    <submittedName>
        <fullName evidence="2">Uncharacterized protein</fullName>
    </submittedName>
</protein>